<evidence type="ECO:0000313" key="2">
    <source>
        <dbReference type="EMBL" id="SJZ35396.1"/>
    </source>
</evidence>
<dbReference type="PANTHER" id="PTHR35804:SF1">
    <property type="entry name" value="LYSINE EXPORTER LYSO"/>
    <property type="match status" value="1"/>
</dbReference>
<evidence type="ECO:0008006" key="4">
    <source>
        <dbReference type="Google" id="ProtNLM"/>
    </source>
</evidence>
<dbReference type="RefSeq" id="WP_078809019.1">
    <property type="nucleotide sequence ID" value="NZ_FUWM01000005.1"/>
</dbReference>
<dbReference type="GO" id="GO:0015661">
    <property type="term" value="F:L-lysine efflux transmembrane transporter activity"/>
    <property type="evidence" value="ECO:0007669"/>
    <property type="project" value="InterPro"/>
</dbReference>
<dbReference type="STRING" id="142842.SAMN02745118_00507"/>
<dbReference type="InterPro" id="IPR005642">
    <property type="entry name" value="LysO"/>
</dbReference>
<dbReference type="Proteomes" id="UP000190625">
    <property type="component" value="Unassembled WGS sequence"/>
</dbReference>
<dbReference type="AlphaFoldDB" id="A0A1T4JYU9"/>
<name>A0A1T4JYU9_9FIRM</name>
<proteinExistence type="predicted"/>
<dbReference type="GO" id="GO:0005886">
    <property type="term" value="C:plasma membrane"/>
    <property type="evidence" value="ECO:0007669"/>
    <property type="project" value="TreeGrafter"/>
</dbReference>
<dbReference type="Pfam" id="PF03956">
    <property type="entry name" value="Lys_export"/>
    <property type="match status" value="1"/>
</dbReference>
<keyword evidence="1" id="KW-0812">Transmembrane</keyword>
<feature type="transmembrane region" description="Helical" evidence="1">
    <location>
        <begin position="31"/>
        <end position="48"/>
    </location>
</feature>
<dbReference type="PANTHER" id="PTHR35804">
    <property type="entry name" value="LYSINE EXPORTER LYSO"/>
    <property type="match status" value="1"/>
</dbReference>
<dbReference type="OrthoDB" id="371078at2"/>
<sequence length="198" mass="20663">MIIAILISIISGVLVGKFIVAPEMANSLGQVTTYFLAILLLGIGIDIGRNKDVIAKVKQIGWKIITVPLMVAAGSILGAILSGLILQLPFNESSAIGAGFGWYSLSGVLITKAYDVQVGSLAFLTNVFRELLAIILIPILAKTEGKISLIAPGGATTMDTTLPLIVKSSNSEIGVIAFVNGVILSSLVPILVPLLIKL</sequence>
<reference evidence="3" key="1">
    <citation type="submission" date="2017-02" db="EMBL/GenBank/DDBJ databases">
        <authorList>
            <person name="Varghese N."/>
            <person name="Submissions S."/>
        </authorList>
    </citation>
    <scope>NUCLEOTIDE SEQUENCE [LARGE SCALE GENOMIC DNA]</scope>
    <source>
        <strain evidence="3">ATCC BAA-73</strain>
    </source>
</reference>
<gene>
    <name evidence="2" type="ORF">SAMN02745118_00507</name>
</gene>
<organism evidence="2 3">
    <name type="scientific">Selenihalanaerobacter shriftii</name>
    <dbReference type="NCBI Taxonomy" id="142842"/>
    <lineage>
        <taxon>Bacteria</taxon>
        <taxon>Bacillati</taxon>
        <taxon>Bacillota</taxon>
        <taxon>Clostridia</taxon>
        <taxon>Halanaerobiales</taxon>
        <taxon>Halobacteroidaceae</taxon>
        <taxon>Selenihalanaerobacter</taxon>
    </lineage>
</organism>
<keyword evidence="1" id="KW-1133">Transmembrane helix</keyword>
<keyword evidence="1" id="KW-0472">Membrane</keyword>
<evidence type="ECO:0000313" key="3">
    <source>
        <dbReference type="Proteomes" id="UP000190625"/>
    </source>
</evidence>
<feature type="transmembrane region" description="Helical" evidence="1">
    <location>
        <begin position="60"/>
        <end position="88"/>
    </location>
</feature>
<keyword evidence="3" id="KW-1185">Reference proteome</keyword>
<dbReference type="EMBL" id="FUWM01000005">
    <property type="protein sequence ID" value="SJZ35396.1"/>
    <property type="molecule type" value="Genomic_DNA"/>
</dbReference>
<evidence type="ECO:0000256" key="1">
    <source>
        <dbReference type="SAM" id="Phobius"/>
    </source>
</evidence>
<feature type="transmembrane region" description="Helical" evidence="1">
    <location>
        <begin position="173"/>
        <end position="196"/>
    </location>
</feature>
<feature type="transmembrane region" description="Helical" evidence="1">
    <location>
        <begin position="94"/>
        <end position="114"/>
    </location>
</feature>
<protein>
    <recommendedName>
        <fullName evidence="4">Lysine exporter LysO family protein</fullName>
    </recommendedName>
</protein>
<accession>A0A1T4JYU9</accession>